<proteinExistence type="predicted"/>
<sequence length="230" mass="26109">MKGLLIPLKHFVSLLAGPLLCSLLQLVDELQGLSSALSTYRCRWDELQKHITFIQNTIEVRLMRSYKEETPRTKEVKEPTWKAKSSQRANICQMEICFRPTMANWILSSWGIFEARNGGFRRIFMVTEAQASSGKSNGERKWREDDGELFEFEVVANGTHWCFRGNKDLDTPPEITIRGVLGMLKDTIDRADSRSTIPLGHGDPSCFPSFRTIKVAEKAIADALHSANFN</sequence>
<dbReference type="Proteomes" id="UP001141806">
    <property type="component" value="Unassembled WGS sequence"/>
</dbReference>
<feature type="chain" id="PRO_5040352621" evidence="1">
    <location>
        <begin position="17"/>
        <end position="230"/>
    </location>
</feature>
<accession>A0A9Q0QN93</accession>
<protein>
    <submittedName>
        <fullName evidence="2">Uncharacterized protein</fullName>
    </submittedName>
</protein>
<keyword evidence="3" id="KW-1185">Reference proteome</keyword>
<reference evidence="2" key="1">
    <citation type="journal article" date="2023" name="Plant J.">
        <title>The genome of the king protea, Protea cynaroides.</title>
        <authorList>
            <person name="Chang J."/>
            <person name="Duong T.A."/>
            <person name="Schoeman C."/>
            <person name="Ma X."/>
            <person name="Roodt D."/>
            <person name="Barker N."/>
            <person name="Li Z."/>
            <person name="Van de Peer Y."/>
            <person name="Mizrachi E."/>
        </authorList>
    </citation>
    <scope>NUCLEOTIDE SEQUENCE</scope>
    <source>
        <tissue evidence="2">Young leaves</tissue>
    </source>
</reference>
<comment type="caution">
    <text evidence="2">The sequence shown here is derived from an EMBL/GenBank/DDBJ whole genome shotgun (WGS) entry which is preliminary data.</text>
</comment>
<name>A0A9Q0QN93_9MAGN</name>
<evidence type="ECO:0000256" key="1">
    <source>
        <dbReference type="SAM" id="SignalP"/>
    </source>
</evidence>
<evidence type="ECO:0000313" key="2">
    <source>
        <dbReference type="EMBL" id="KAJ4965835.1"/>
    </source>
</evidence>
<feature type="signal peptide" evidence="1">
    <location>
        <begin position="1"/>
        <end position="16"/>
    </location>
</feature>
<keyword evidence="1" id="KW-0732">Signal</keyword>
<dbReference type="EMBL" id="JAMYWD010000007">
    <property type="protein sequence ID" value="KAJ4965835.1"/>
    <property type="molecule type" value="Genomic_DNA"/>
</dbReference>
<dbReference type="OrthoDB" id="7042322at2759"/>
<organism evidence="2 3">
    <name type="scientific">Protea cynaroides</name>
    <dbReference type="NCBI Taxonomy" id="273540"/>
    <lineage>
        <taxon>Eukaryota</taxon>
        <taxon>Viridiplantae</taxon>
        <taxon>Streptophyta</taxon>
        <taxon>Embryophyta</taxon>
        <taxon>Tracheophyta</taxon>
        <taxon>Spermatophyta</taxon>
        <taxon>Magnoliopsida</taxon>
        <taxon>Proteales</taxon>
        <taxon>Proteaceae</taxon>
        <taxon>Protea</taxon>
    </lineage>
</organism>
<gene>
    <name evidence="2" type="ORF">NE237_017684</name>
</gene>
<evidence type="ECO:0000313" key="3">
    <source>
        <dbReference type="Proteomes" id="UP001141806"/>
    </source>
</evidence>
<dbReference type="AlphaFoldDB" id="A0A9Q0QN93"/>